<gene>
    <name evidence="2 4" type="primary">rbfA</name>
    <name evidence="4" type="ORF">ENN51_00755</name>
</gene>
<proteinExistence type="inferred from homology"/>
<comment type="subunit">
    <text evidence="2">Monomer. Binds 30S ribosomal subunits, but not 50S ribosomal subunits or 70S ribosomes.</text>
</comment>
<dbReference type="Pfam" id="PF02033">
    <property type="entry name" value="RBFA"/>
    <property type="match status" value="1"/>
</dbReference>
<dbReference type="GO" id="GO:0030490">
    <property type="term" value="P:maturation of SSU-rRNA"/>
    <property type="evidence" value="ECO:0007669"/>
    <property type="project" value="UniProtKB-UniRule"/>
</dbReference>
<dbReference type="PANTHER" id="PTHR33515:SF1">
    <property type="entry name" value="RIBOSOME-BINDING FACTOR A, CHLOROPLASTIC-RELATED"/>
    <property type="match status" value="1"/>
</dbReference>
<dbReference type="InterPro" id="IPR020053">
    <property type="entry name" value="Ribosome-bd_factorA_CS"/>
</dbReference>
<comment type="subcellular location">
    <subcellularLocation>
        <location evidence="2">Cytoplasm</location>
    </subcellularLocation>
</comment>
<evidence type="ECO:0000256" key="2">
    <source>
        <dbReference type="HAMAP-Rule" id="MF_00003"/>
    </source>
</evidence>
<organism evidence="4">
    <name type="scientific">candidate division WOR-3 bacterium</name>
    <dbReference type="NCBI Taxonomy" id="2052148"/>
    <lineage>
        <taxon>Bacteria</taxon>
        <taxon>Bacteria division WOR-3</taxon>
    </lineage>
</organism>
<sequence length="126" mass="14357">MPVQHRQERVADAIKQVVARIVVEELRDPAIGFVSVTRCRLTRDLKIATVYFSVLGDKAQRQLSLAHLERAVGFVRRRVAQALNLRRTPELRFALDELHEHEQRVGDLLGEVMPEPEDPTAEPDEA</sequence>
<dbReference type="NCBIfam" id="TIGR00082">
    <property type="entry name" value="rbfA"/>
    <property type="match status" value="1"/>
</dbReference>
<reference evidence="4" key="1">
    <citation type="journal article" date="2020" name="mSystems">
        <title>Genome- and Community-Level Interaction Insights into Carbon Utilization and Element Cycling Functions of Hydrothermarchaeota in Hydrothermal Sediment.</title>
        <authorList>
            <person name="Zhou Z."/>
            <person name="Liu Y."/>
            <person name="Xu W."/>
            <person name="Pan J."/>
            <person name="Luo Z.H."/>
            <person name="Li M."/>
        </authorList>
    </citation>
    <scope>NUCLEOTIDE SEQUENCE [LARGE SCALE GENOMIC DNA]</scope>
    <source>
        <strain evidence="4">SpSt-1182</strain>
    </source>
</reference>
<dbReference type="EMBL" id="DSBX01000021">
    <property type="protein sequence ID" value="HDQ98804.1"/>
    <property type="molecule type" value="Genomic_DNA"/>
</dbReference>
<feature type="compositionally biased region" description="Acidic residues" evidence="3">
    <location>
        <begin position="114"/>
        <end position="126"/>
    </location>
</feature>
<dbReference type="Gene3D" id="3.30.300.20">
    <property type="match status" value="1"/>
</dbReference>
<dbReference type="HAMAP" id="MF_00003">
    <property type="entry name" value="RbfA"/>
    <property type="match status" value="1"/>
</dbReference>
<name>A0A7V0T3Z9_UNCW3</name>
<dbReference type="InterPro" id="IPR023799">
    <property type="entry name" value="RbfA_dom_sf"/>
</dbReference>
<dbReference type="Proteomes" id="UP000885672">
    <property type="component" value="Unassembled WGS sequence"/>
</dbReference>
<evidence type="ECO:0000313" key="4">
    <source>
        <dbReference type="EMBL" id="HDQ98804.1"/>
    </source>
</evidence>
<dbReference type="GO" id="GO:0043024">
    <property type="term" value="F:ribosomal small subunit binding"/>
    <property type="evidence" value="ECO:0007669"/>
    <property type="project" value="TreeGrafter"/>
</dbReference>
<dbReference type="InterPro" id="IPR015946">
    <property type="entry name" value="KH_dom-like_a/b"/>
</dbReference>
<evidence type="ECO:0000256" key="1">
    <source>
        <dbReference type="ARBA" id="ARBA00022517"/>
    </source>
</evidence>
<dbReference type="InterPro" id="IPR000238">
    <property type="entry name" value="RbfA"/>
</dbReference>
<accession>A0A7V0T3Z9</accession>
<comment type="similarity">
    <text evidence="2">Belongs to the RbfA family.</text>
</comment>
<evidence type="ECO:0000256" key="3">
    <source>
        <dbReference type="SAM" id="MobiDB-lite"/>
    </source>
</evidence>
<keyword evidence="2" id="KW-0963">Cytoplasm</keyword>
<dbReference type="AlphaFoldDB" id="A0A7V0T3Z9"/>
<dbReference type="PROSITE" id="PS01319">
    <property type="entry name" value="RBFA"/>
    <property type="match status" value="1"/>
</dbReference>
<comment type="function">
    <text evidence="2">One of several proteins that assist in the late maturation steps of the functional core of the 30S ribosomal subunit. Associates with free 30S ribosomal subunits (but not with 30S subunits that are part of 70S ribosomes or polysomes). Required for efficient processing of 16S rRNA. May interact with the 5'-terminal helix region of 16S rRNA.</text>
</comment>
<dbReference type="PANTHER" id="PTHR33515">
    <property type="entry name" value="RIBOSOME-BINDING FACTOR A, CHLOROPLASTIC-RELATED"/>
    <property type="match status" value="1"/>
</dbReference>
<dbReference type="GO" id="GO:0005829">
    <property type="term" value="C:cytosol"/>
    <property type="evidence" value="ECO:0007669"/>
    <property type="project" value="TreeGrafter"/>
</dbReference>
<protein>
    <recommendedName>
        <fullName evidence="2">Ribosome-binding factor A</fullName>
    </recommendedName>
</protein>
<dbReference type="SUPFAM" id="SSF89919">
    <property type="entry name" value="Ribosome-binding factor A, RbfA"/>
    <property type="match status" value="1"/>
</dbReference>
<keyword evidence="1 2" id="KW-0690">Ribosome biogenesis</keyword>
<feature type="region of interest" description="Disordered" evidence="3">
    <location>
        <begin position="107"/>
        <end position="126"/>
    </location>
</feature>
<comment type="caution">
    <text evidence="4">The sequence shown here is derived from an EMBL/GenBank/DDBJ whole genome shotgun (WGS) entry which is preliminary data.</text>
</comment>